<reference evidence="3" key="1">
    <citation type="submission" date="2020-11" db="EMBL/GenBank/DDBJ databases">
        <authorList>
            <person name="Tran Van P."/>
        </authorList>
    </citation>
    <scope>NUCLEOTIDE SEQUENCE</scope>
</reference>
<dbReference type="InterPro" id="IPR038322">
    <property type="entry name" value="Pex19_C_sf"/>
</dbReference>
<dbReference type="EMBL" id="OE005636">
    <property type="protein sequence ID" value="CAD7462105.1"/>
    <property type="molecule type" value="Genomic_DNA"/>
</dbReference>
<dbReference type="InterPro" id="IPR006708">
    <property type="entry name" value="Pex19"/>
</dbReference>
<evidence type="ECO:0000256" key="1">
    <source>
        <dbReference type="ARBA" id="ARBA00006326"/>
    </source>
</evidence>
<dbReference type="PANTHER" id="PTHR12774">
    <property type="entry name" value="PEROXISOMAL BIOGENESIS FACTOR 19"/>
    <property type="match status" value="1"/>
</dbReference>
<proteinExistence type="inferred from homology"/>
<protein>
    <recommendedName>
        <fullName evidence="2">Peroxin-19</fullName>
    </recommendedName>
</protein>
<dbReference type="AlphaFoldDB" id="A0A7R9IPQ0"/>
<organism evidence="3">
    <name type="scientific">Timema tahoe</name>
    <dbReference type="NCBI Taxonomy" id="61484"/>
    <lineage>
        <taxon>Eukaryota</taxon>
        <taxon>Metazoa</taxon>
        <taxon>Ecdysozoa</taxon>
        <taxon>Arthropoda</taxon>
        <taxon>Hexapoda</taxon>
        <taxon>Insecta</taxon>
        <taxon>Pterygota</taxon>
        <taxon>Neoptera</taxon>
        <taxon>Polyneoptera</taxon>
        <taxon>Phasmatodea</taxon>
        <taxon>Timematodea</taxon>
        <taxon>Timematoidea</taxon>
        <taxon>Timematidae</taxon>
        <taxon>Timema</taxon>
    </lineage>
</organism>
<dbReference type="GO" id="GO:0045046">
    <property type="term" value="P:protein import into peroxisome membrane"/>
    <property type="evidence" value="ECO:0007669"/>
    <property type="project" value="TreeGrafter"/>
</dbReference>
<dbReference type="Pfam" id="PF04614">
    <property type="entry name" value="Pex19"/>
    <property type="match status" value="1"/>
</dbReference>
<dbReference type="PANTHER" id="PTHR12774:SF2">
    <property type="entry name" value="PEROXISOMAL BIOGENESIS FACTOR 19"/>
    <property type="match status" value="1"/>
</dbReference>
<dbReference type="GO" id="GO:0033328">
    <property type="term" value="F:peroxisome membrane targeting sequence binding"/>
    <property type="evidence" value="ECO:0007669"/>
    <property type="project" value="TreeGrafter"/>
</dbReference>
<sequence length="223" mass="25018">MNMFSELGVGDGSGGSEDLIPMMNSIMQSLLSKDVLYPALKDLSDKYPSWLEEKASQLSSTDLERYTKQKVIMLQICKEFEKENKDDSSDTKKHRFENIMKLMTQDVACGFHMCCNGCYHKDLLCCEMYVLNFFWTVIVVPGECPGSGEWKTTVSTPEQDLKLDLPIIGSLVYCESMVLGNAATDVFNEQNGCSNKQSITLYKLSSKGDQDTLLLQHMAGKEP</sequence>
<evidence type="ECO:0000313" key="3">
    <source>
        <dbReference type="EMBL" id="CAD7462105.1"/>
    </source>
</evidence>
<dbReference type="GO" id="GO:0005778">
    <property type="term" value="C:peroxisomal membrane"/>
    <property type="evidence" value="ECO:0007669"/>
    <property type="project" value="TreeGrafter"/>
</dbReference>
<comment type="similarity">
    <text evidence="1">Belongs to the peroxin-19 family.</text>
</comment>
<evidence type="ECO:0000256" key="2">
    <source>
        <dbReference type="ARBA" id="ARBA00029688"/>
    </source>
</evidence>
<accession>A0A7R9IPQ0</accession>
<name>A0A7R9IPQ0_9NEOP</name>
<dbReference type="Gene3D" id="1.20.120.900">
    <property type="entry name" value="Pex19, mPTS binding domain"/>
    <property type="match status" value="1"/>
</dbReference>
<gene>
    <name evidence="3" type="ORF">TTEB3V08_LOCUS10001</name>
</gene>